<dbReference type="InterPro" id="IPR012640">
    <property type="entry name" value="Membr_lipoprot_lipid_attach_CS"/>
</dbReference>
<accession>A0A286NYG9</accession>
<dbReference type="PROSITE" id="PS51257">
    <property type="entry name" value="PROKAR_LIPOPROTEIN"/>
    <property type="match status" value="1"/>
</dbReference>
<proteinExistence type="predicted"/>
<keyword evidence="3" id="KW-0614">Plasmid</keyword>
<evidence type="ECO:0000256" key="2">
    <source>
        <dbReference type="ARBA" id="ARBA00022729"/>
    </source>
</evidence>
<dbReference type="Pfam" id="PF08139">
    <property type="entry name" value="LPAM_1"/>
    <property type="match status" value="1"/>
</dbReference>
<geneLocation type="plasmid" evidence="3">
    <name>pMTY10695_IncFIB</name>
</geneLocation>
<dbReference type="RefSeq" id="WP_016051632.1">
    <property type="nucleotide sequence ID" value="NZ_AP018351.1"/>
</dbReference>
<name>A0A286NYG9_9ENTR</name>
<dbReference type="EMBL" id="AP018351">
    <property type="protein sequence ID" value="BBA25764.1"/>
    <property type="molecule type" value="Genomic_DNA"/>
</dbReference>
<protein>
    <recommendedName>
        <fullName evidence="1">Type IV secretion system putative lipoprotein virB7</fullName>
    </recommendedName>
</protein>
<organism evidence="3">
    <name type="scientific">Enterobacter hormaechei</name>
    <dbReference type="NCBI Taxonomy" id="158836"/>
    <lineage>
        <taxon>Bacteria</taxon>
        <taxon>Pseudomonadati</taxon>
        <taxon>Pseudomonadota</taxon>
        <taxon>Gammaproteobacteria</taxon>
        <taxon>Enterobacterales</taxon>
        <taxon>Enterobacteriaceae</taxon>
        <taxon>Enterobacter</taxon>
        <taxon>Enterobacter cloacae complex</taxon>
    </lineage>
</organism>
<sequence>MKKMILILGMALTLTACQKLPEPVCYGRAMVGGVDTGVPIYAIKKEGHYTLYRAGSVFNWRWVGSGAFTSLSSCPKI</sequence>
<dbReference type="AlphaFoldDB" id="A0A286NYG9"/>
<evidence type="ECO:0000313" key="3">
    <source>
        <dbReference type="EMBL" id="BBA25764.1"/>
    </source>
</evidence>
<keyword evidence="2" id="KW-0732">Signal</keyword>
<gene>
    <name evidence="3" type="ORF">TUM10695_00062</name>
</gene>
<reference evidence="3" key="1">
    <citation type="journal article" date="2018" name="Antimicrob. Agents Chemother.">
        <title>Molecular Characterization of IMP-1-Producing Enterobacter cloacae Complex Isolates in Tokyo.</title>
        <authorList>
            <person name="Aoki K."/>
            <person name="Harada S."/>
            <person name="Yahara K."/>
            <person name="Ishii Y."/>
            <person name="Motooka D."/>
            <person name="Nakamura S."/>
            <person name="Akeda Y."/>
            <person name="Iida T."/>
            <person name="Tomono K."/>
            <person name="Iwata S."/>
            <person name="Moriya K."/>
            <person name="Tateda K."/>
        </authorList>
    </citation>
    <scope>NUCLEOTIDE SEQUENCE</scope>
    <source>
        <strain evidence="3">TUM10695</strain>
        <plasmid evidence="3">pMTY10695_IncFIB</plasmid>
    </source>
</reference>
<evidence type="ECO:0000256" key="1">
    <source>
        <dbReference type="ARBA" id="ARBA00017922"/>
    </source>
</evidence>